<dbReference type="EMBL" id="CP000644">
    <property type="protein sequence ID" value="ABO89630.1"/>
    <property type="molecule type" value="Genomic_DNA"/>
</dbReference>
<dbReference type="PANTHER" id="PTHR38108:SF1">
    <property type="entry name" value="UPF0319 PROTEIN YCCT"/>
    <property type="match status" value="1"/>
</dbReference>
<dbReference type="AlphaFoldDB" id="A4SL58"/>
<dbReference type="KEGG" id="asa:ASA_1542"/>
<name>A4SL58_AERS4</name>
<dbReference type="STRING" id="29491.GCA_000820065_03969"/>
<comment type="similarity">
    <text evidence="1">Belongs to the UPF0319 family.</text>
</comment>
<evidence type="ECO:0000313" key="4">
    <source>
        <dbReference type="Proteomes" id="UP000000225"/>
    </source>
</evidence>
<sequence>MWHHKRLLPPLGKPVKMSPCFSVGNRLTVQGDEMKLTVLVPALAGLLWAGSALADAQLEVTNPYVAQLIDGQPINPKLLDKSNTYPIKAGDHQLVVAFEGNYSSRSDIKLVTTEPLVINFTAADNQKLVLDFKKPRNESEAKQFVKDQKVVLKDKNSGQIVASEQFVMPKVEGFQLTRDYQQELLGMGKAFNQPTTVAVSTAAVMAAASAPVQLAPSKAQSNPEALTQLQSWYNKADAETRKAFQIWVIQQQ</sequence>
<dbReference type="HOGENOM" id="CLU_073782_1_0_6"/>
<evidence type="ECO:0008006" key="5">
    <source>
        <dbReference type="Google" id="ProtNLM"/>
    </source>
</evidence>
<dbReference type="Proteomes" id="UP000000225">
    <property type="component" value="Chromosome"/>
</dbReference>
<keyword evidence="2" id="KW-0732">Signal</keyword>
<gene>
    <name evidence="3" type="ordered locus">ASA_1542</name>
</gene>
<evidence type="ECO:0000256" key="2">
    <source>
        <dbReference type="ARBA" id="ARBA00022729"/>
    </source>
</evidence>
<protein>
    <recommendedName>
        <fullName evidence="5">DUF2057 domain-containing protein</fullName>
    </recommendedName>
</protein>
<dbReference type="eggNOG" id="COG3110">
    <property type="taxonomic scope" value="Bacteria"/>
</dbReference>
<dbReference type="Pfam" id="PF09829">
    <property type="entry name" value="DUF2057"/>
    <property type="match status" value="1"/>
</dbReference>
<evidence type="ECO:0000256" key="1">
    <source>
        <dbReference type="ARBA" id="ARBA00008490"/>
    </source>
</evidence>
<dbReference type="PANTHER" id="PTHR38108">
    <property type="entry name" value="UPF0319 PROTEIN YCCT"/>
    <property type="match status" value="1"/>
</dbReference>
<organism evidence="3 4">
    <name type="scientific">Aeromonas salmonicida (strain A449)</name>
    <dbReference type="NCBI Taxonomy" id="382245"/>
    <lineage>
        <taxon>Bacteria</taxon>
        <taxon>Pseudomonadati</taxon>
        <taxon>Pseudomonadota</taxon>
        <taxon>Gammaproteobacteria</taxon>
        <taxon>Aeromonadales</taxon>
        <taxon>Aeromonadaceae</taxon>
        <taxon>Aeromonas</taxon>
    </lineage>
</organism>
<reference evidence="4" key="1">
    <citation type="journal article" date="2008" name="BMC Genomics">
        <title>The genome of Aeromonas salmonicida subsp. salmonicida A449: insights into the evolution of a fish pathogen.</title>
        <authorList>
            <person name="Reith M.E."/>
            <person name="Singh R.K."/>
            <person name="Curtis B."/>
            <person name="Boyd J.M."/>
            <person name="Bouevitch A."/>
            <person name="Kimball J."/>
            <person name="Munholland J."/>
            <person name="Murphy C."/>
            <person name="Sarty D."/>
            <person name="Williams J."/>
            <person name="Nash J.H."/>
            <person name="Johnson S.C."/>
            <person name="Brown L.L."/>
        </authorList>
    </citation>
    <scope>NUCLEOTIDE SEQUENCE [LARGE SCALE GENOMIC DNA]</scope>
    <source>
        <strain evidence="4">A449</strain>
    </source>
</reference>
<evidence type="ECO:0000313" key="3">
    <source>
        <dbReference type="EMBL" id="ABO89630.1"/>
    </source>
</evidence>
<dbReference type="InterPro" id="IPR018635">
    <property type="entry name" value="UPF0319"/>
</dbReference>
<proteinExistence type="inferred from homology"/>
<accession>A4SL58</accession>